<evidence type="ECO:0000256" key="3">
    <source>
        <dbReference type="ARBA" id="ARBA00022801"/>
    </source>
</evidence>
<keyword evidence="2" id="KW-0255">Endonuclease</keyword>
<sequence length="139" mass="15799">MLCWVLSVGDGDSLKVRCPQAPHERTLRLRVAEIDAPELRQAFGRKSRQALAALCQRQRAQVEIREQDVYGRSVARVRCQGADVAQAQVRAGMAWVAPGYARGDGDLQALERQARRQRTGLWAQARPTPPWVYRHRRSR</sequence>
<dbReference type="SMART" id="SM00318">
    <property type="entry name" value="SNc"/>
    <property type="match status" value="1"/>
</dbReference>
<keyword evidence="6" id="KW-1185">Reference proteome</keyword>
<dbReference type="PROSITE" id="PS50830">
    <property type="entry name" value="TNASE_3"/>
    <property type="match status" value="1"/>
</dbReference>
<comment type="caution">
    <text evidence="5">The sequence shown here is derived from an EMBL/GenBank/DDBJ whole genome shotgun (WGS) entry which is preliminary data.</text>
</comment>
<dbReference type="InterPro" id="IPR016071">
    <property type="entry name" value="Staphylococal_nuclease_OB-fold"/>
</dbReference>
<dbReference type="InterPro" id="IPR035437">
    <property type="entry name" value="SNase_OB-fold_sf"/>
</dbReference>
<protein>
    <submittedName>
        <fullName evidence="5">Thermonuclease family protein</fullName>
    </submittedName>
</protein>
<dbReference type="Proteomes" id="UP001589834">
    <property type="component" value="Unassembled WGS sequence"/>
</dbReference>
<evidence type="ECO:0000259" key="4">
    <source>
        <dbReference type="PROSITE" id="PS50830"/>
    </source>
</evidence>
<dbReference type="EMBL" id="JBHLTN010000003">
    <property type="protein sequence ID" value="MFC0591334.1"/>
    <property type="molecule type" value="Genomic_DNA"/>
</dbReference>
<keyword evidence="3" id="KW-0378">Hydrolase</keyword>
<reference evidence="5 6" key="1">
    <citation type="submission" date="2024-09" db="EMBL/GenBank/DDBJ databases">
        <authorList>
            <person name="Sun Q."/>
            <person name="Mori K."/>
        </authorList>
    </citation>
    <scope>NUCLEOTIDE SEQUENCE [LARGE SCALE GENOMIC DNA]</scope>
    <source>
        <strain evidence="5 6">NCAIM B.02336</strain>
    </source>
</reference>
<feature type="domain" description="TNase-like" evidence="4">
    <location>
        <begin position="1"/>
        <end position="124"/>
    </location>
</feature>
<dbReference type="PANTHER" id="PTHR12302">
    <property type="entry name" value="EBNA2 BINDING PROTEIN P100"/>
    <property type="match status" value="1"/>
</dbReference>
<evidence type="ECO:0000256" key="2">
    <source>
        <dbReference type="ARBA" id="ARBA00022759"/>
    </source>
</evidence>
<name>A0ABV6PNC7_9BURK</name>
<evidence type="ECO:0000256" key="1">
    <source>
        <dbReference type="ARBA" id="ARBA00022722"/>
    </source>
</evidence>
<dbReference type="Pfam" id="PF00565">
    <property type="entry name" value="SNase"/>
    <property type="match status" value="1"/>
</dbReference>
<dbReference type="PANTHER" id="PTHR12302:SF3">
    <property type="entry name" value="SERINE_THREONINE-PROTEIN KINASE 31"/>
    <property type="match status" value="1"/>
</dbReference>
<keyword evidence="1" id="KW-0540">Nuclease</keyword>
<accession>A0ABV6PNC7</accession>
<organism evidence="5 6">
    <name type="scientific">Ottowia pentelensis</name>
    <dbReference type="NCBI Taxonomy" id="511108"/>
    <lineage>
        <taxon>Bacteria</taxon>
        <taxon>Pseudomonadati</taxon>
        <taxon>Pseudomonadota</taxon>
        <taxon>Betaproteobacteria</taxon>
        <taxon>Burkholderiales</taxon>
        <taxon>Comamonadaceae</taxon>
        <taxon>Ottowia</taxon>
    </lineage>
</organism>
<dbReference type="Gene3D" id="2.40.50.90">
    <property type="match status" value="1"/>
</dbReference>
<dbReference type="RefSeq" id="WP_377542611.1">
    <property type="nucleotide sequence ID" value="NZ_JBHUHJ010000001.1"/>
</dbReference>
<proteinExistence type="predicted"/>
<evidence type="ECO:0000313" key="5">
    <source>
        <dbReference type="EMBL" id="MFC0591334.1"/>
    </source>
</evidence>
<dbReference type="SUPFAM" id="SSF50199">
    <property type="entry name" value="Staphylococcal nuclease"/>
    <property type="match status" value="1"/>
</dbReference>
<evidence type="ECO:0000313" key="6">
    <source>
        <dbReference type="Proteomes" id="UP001589834"/>
    </source>
</evidence>
<gene>
    <name evidence="5" type="ORF">ACFFGG_02075</name>
</gene>